<dbReference type="Gene3D" id="1.10.510.10">
    <property type="entry name" value="Transferase(Phosphotransferase) domain 1"/>
    <property type="match status" value="1"/>
</dbReference>
<dbReference type="GO" id="GO:0005524">
    <property type="term" value="F:ATP binding"/>
    <property type="evidence" value="ECO:0007669"/>
    <property type="project" value="InterPro"/>
</dbReference>
<comment type="caution">
    <text evidence="2">The sequence shown here is derived from an EMBL/GenBank/DDBJ whole genome shotgun (WGS) entry which is preliminary data.</text>
</comment>
<dbReference type="InterPro" id="IPR000719">
    <property type="entry name" value="Prot_kinase_dom"/>
</dbReference>
<dbReference type="AlphaFoldDB" id="A0AA38W9J5"/>
<keyword evidence="3" id="KW-1185">Reference proteome</keyword>
<dbReference type="EMBL" id="JARYMX010000004">
    <property type="protein sequence ID" value="KAJ9552107.1"/>
    <property type="molecule type" value="Genomic_DNA"/>
</dbReference>
<proteinExistence type="predicted"/>
<feature type="domain" description="Protein kinase" evidence="1">
    <location>
        <begin position="1"/>
        <end position="79"/>
    </location>
</feature>
<name>A0AA38W9J5_9ASTR</name>
<organism evidence="2 3">
    <name type="scientific">Centaurea solstitialis</name>
    <name type="common">yellow star-thistle</name>
    <dbReference type="NCBI Taxonomy" id="347529"/>
    <lineage>
        <taxon>Eukaryota</taxon>
        <taxon>Viridiplantae</taxon>
        <taxon>Streptophyta</taxon>
        <taxon>Embryophyta</taxon>
        <taxon>Tracheophyta</taxon>
        <taxon>Spermatophyta</taxon>
        <taxon>Magnoliopsida</taxon>
        <taxon>eudicotyledons</taxon>
        <taxon>Gunneridae</taxon>
        <taxon>Pentapetalae</taxon>
        <taxon>asterids</taxon>
        <taxon>campanulids</taxon>
        <taxon>Asterales</taxon>
        <taxon>Asteraceae</taxon>
        <taxon>Carduoideae</taxon>
        <taxon>Cardueae</taxon>
        <taxon>Centaureinae</taxon>
        <taxon>Centaurea</taxon>
    </lineage>
</organism>
<evidence type="ECO:0000313" key="3">
    <source>
        <dbReference type="Proteomes" id="UP001172457"/>
    </source>
</evidence>
<protein>
    <recommendedName>
        <fullName evidence="1">Protein kinase domain-containing protein</fullName>
    </recommendedName>
</protein>
<dbReference type="PROSITE" id="PS50011">
    <property type="entry name" value="PROTEIN_KINASE_DOM"/>
    <property type="match status" value="1"/>
</dbReference>
<reference evidence="2" key="1">
    <citation type="submission" date="2023-03" db="EMBL/GenBank/DDBJ databases">
        <title>Chromosome-scale reference genome and RAD-based genetic map of yellow starthistle (Centaurea solstitialis) reveal putative structural variation and QTLs associated with invader traits.</title>
        <authorList>
            <person name="Reatini B."/>
            <person name="Cang F.A."/>
            <person name="Jiang Q."/>
            <person name="Mckibben M.T.W."/>
            <person name="Barker M.S."/>
            <person name="Rieseberg L.H."/>
            <person name="Dlugosch K.M."/>
        </authorList>
    </citation>
    <scope>NUCLEOTIDE SEQUENCE</scope>
    <source>
        <strain evidence="2">CAN-66</strain>
        <tissue evidence="2">Leaf</tissue>
    </source>
</reference>
<dbReference type="InterPro" id="IPR011009">
    <property type="entry name" value="Kinase-like_dom_sf"/>
</dbReference>
<accession>A0AA38W9J5</accession>
<dbReference type="GO" id="GO:0004672">
    <property type="term" value="F:protein kinase activity"/>
    <property type="evidence" value="ECO:0007669"/>
    <property type="project" value="InterPro"/>
</dbReference>
<dbReference type="Proteomes" id="UP001172457">
    <property type="component" value="Chromosome 4"/>
</dbReference>
<gene>
    <name evidence="2" type="ORF">OSB04_016152</name>
</gene>
<dbReference type="SUPFAM" id="SSF56112">
    <property type="entry name" value="Protein kinase-like (PK-like)"/>
    <property type="match status" value="1"/>
</dbReference>
<evidence type="ECO:0000313" key="2">
    <source>
        <dbReference type="EMBL" id="KAJ9552107.1"/>
    </source>
</evidence>
<sequence>MLDSNFNLGDFGLAKLVGHEKGPQTTLLAGSLGYMAPECVLTGKISFFFEKEVFREIQFLAFDWIRCRANKYLQVSSKY</sequence>
<evidence type="ECO:0000259" key="1">
    <source>
        <dbReference type="PROSITE" id="PS50011"/>
    </source>
</evidence>